<proteinExistence type="predicted"/>
<feature type="signal peptide" evidence="1">
    <location>
        <begin position="1"/>
        <end position="25"/>
    </location>
</feature>
<evidence type="ECO:0000313" key="2">
    <source>
        <dbReference type="EMBL" id="MET6997640.1"/>
    </source>
</evidence>
<keyword evidence="1" id="KW-0732">Signal</keyword>
<dbReference type="Proteomes" id="UP001549749">
    <property type="component" value="Unassembled WGS sequence"/>
</dbReference>
<name>A0ABV2T5I6_9BACT</name>
<organism evidence="2 3">
    <name type="scientific">Chitinophaga defluvii</name>
    <dbReference type="NCBI Taxonomy" id="3163343"/>
    <lineage>
        <taxon>Bacteria</taxon>
        <taxon>Pseudomonadati</taxon>
        <taxon>Bacteroidota</taxon>
        <taxon>Chitinophagia</taxon>
        <taxon>Chitinophagales</taxon>
        <taxon>Chitinophagaceae</taxon>
        <taxon>Chitinophaga</taxon>
    </lineage>
</organism>
<dbReference type="EMBL" id="JBEXAC010000001">
    <property type="protein sequence ID" value="MET6997640.1"/>
    <property type="molecule type" value="Genomic_DNA"/>
</dbReference>
<comment type="caution">
    <text evidence="2">The sequence shown here is derived from an EMBL/GenBank/DDBJ whole genome shotgun (WGS) entry which is preliminary data.</text>
</comment>
<protein>
    <recommendedName>
        <fullName evidence="4">Lipocalin-like protein</fullName>
    </recommendedName>
</protein>
<dbReference type="PROSITE" id="PS51257">
    <property type="entry name" value="PROKAR_LIPOPROTEIN"/>
    <property type="match status" value="1"/>
</dbReference>
<keyword evidence="3" id="KW-1185">Reference proteome</keyword>
<accession>A0ABV2T5I6</accession>
<feature type="chain" id="PRO_5046908081" description="Lipocalin-like protein" evidence="1">
    <location>
        <begin position="26"/>
        <end position="162"/>
    </location>
</feature>
<gene>
    <name evidence="2" type="ORF">ABR189_09690</name>
</gene>
<reference evidence="2 3" key="1">
    <citation type="submission" date="2024-06" db="EMBL/GenBank/DDBJ databases">
        <title>Chitinophaga defluvii sp. nov., isolated from municipal sewage.</title>
        <authorList>
            <person name="Zhang L."/>
        </authorList>
    </citation>
    <scope>NUCLEOTIDE SEQUENCE [LARGE SCALE GENOMIC DNA]</scope>
    <source>
        <strain evidence="2 3">H8</strain>
    </source>
</reference>
<evidence type="ECO:0008006" key="4">
    <source>
        <dbReference type="Google" id="ProtNLM"/>
    </source>
</evidence>
<evidence type="ECO:0000256" key="1">
    <source>
        <dbReference type="SAM" id="SignalP"/>
    </source>
</evidence>
<dbReference type="RefSeq" id="WP_354660275.1">
    <property type="nucleotide sequence ID" value="NZ_JBEXAC010000001.1"/>
</dbReference>
<evidence type="ECO:0000313" key="3">
    <source>
        <dbReference type="Proteomes" id="UP001549749"/>
    </source>
</evidence>
<sequence length="162" mass="18775">MAKKRWYSNSLLLILFLGSCFTASAQVQLADFKYLDQLEGAWVMRTRQSIIAENWTRINDTCWEGRSWRIVGSDSTLEASMQLLRTTEGIYFVPLISGQQSPQPLRLKVRVLKPIGFVAENLSYDFPQKVIYRFKGADQLDARFYGKQQGTSQEIIFQYEKE</sequence>